<dbReference type="PATRIC" id="fig|348824.6.peg.6584"/>
<proteinExistence type="predicted"/>
<reference evidence="1" key="1">
    <citation type="submission" date="2013-11" db="EMBL/GenBank/DDBJ databases">
        <title>Draft genome sequence of the broad-host-range Rhizobium sp. LPU83 strain, a member of the low-genetic diversity Oregon-like Rhizobium sp. group.</title>
        <authorList>
            <person name="Wibberg D."/>
            <person name="Puehler A."/>
            <person name="Schlueter A."/>
        </authorList>
    </citation>
    <scope>NUCLEOTIDE SEQUENCE [LARGE SCALE GENOMIC DNA]</scope>
    <source>
        <strain evidence="1">LPU83</strain>
        <plasmid evidence="1">pLPU83d</plasmid>
    </source>
</reference>
<geneLocation type="plasmid" evidence="1 2">
    <name>pLPU83d</name>
</geneLocation>
<evidence type="ECO:0000313" key="2">
    <source>
        <dbReference type="Proteomes" id="UP000019443"/>
    </source>
</evidence>
<organism evidence="1 2">
    <name type="scientific">Rhizobium favelukesii</name>
    <dbReference type="NCBI Taxonomy" id="348824"/>
    <lineage>
        <taxon>Bacteria</taxon>
        <taxon>Pseudomonadati</taxon>
        <taxon>Pseudomonadota</taxon>
        <taxon>Alphaproteobacteria</taxon>
        <taxon>Hyphomicrobiales</taxon>
        <taxon>Rhizobiaceae</taxon>
        <taxon>Rhizobium/Agrobacterium group</taxon>
        <taxon>Rhizobium</taxon>
    </lineage>
</organism>
<keyword evidence="1" id="KW-0614">Plasmid</keyword>
<gene>
    <name evidence="1" type="ORF">LPU83_pLPU83d_0906</name>
</gene>
<dbReference type="Proteomes" id="UP000019443">
    <property type="component" value="Plasmid pLPU83d"/>
</dbReference>
<accession>W6S7V9</accession>
<dbReference type="KEGG" id="rhl:LPU83_pLPU83d_0906"/>
<dbReference type="HOGENOM" id="CLU_1446576_0_0_5"/>
<name>W6S7V9_9HYPH</name>
<evidence type="ECO:0000313" key="1">
    <source>
        <dbReference type="EMBL" id="CDM62276.1"/>
    </source>
</evidence>
<dbReference type="EMBL" id="HG916855">
    <property type="protein sequence ID" value="CDM62276.1"/>
    <property type="molecule type" value="Genomic_DNA"/>
</dbReference>
<protein>
    <submittedName>
        <fullName evidence="1">Uncharacterized protein</fullName>
    </submittedName>
</protein>
<dbReference type="AlphaFoldDB" id="W6S7V9"/>
<keyword evidence="2" id="KW-1185">Reference proteome</keyword>
<sequence>MSYTFSRPSSWKCREAGFRSGFFFAFDLWPVLASRMAISRSNFPSGCRKSIIYSRIGHYQGRFLTSAARATLTSACCSVSLSLASTSPAWTCDPTSTFLSRTRADAKREFCLDPCLHIAGDFRTRLILSRRRRNNADLLRRRHHFSFVFAGSQNCAGETNSQQSKGLHVLLRWGCDQKRAGSPQSSI</sequence>